<dbReference type="GO" id="GO:0016787">
    <property type="term" value="F:hydrolase activity"/>
    <property type="evidence" value="ECO:0007669"/>
    <property type="project" value="InterPro"/>
</dbReference>
<dbReference type="GO" id="GO:0003677">
    <property type="term" value="F:DNA binding"/>
    <property type="evidence" value="ECO:0007669"/>
    <property type="project" value="InterPro"/>
</dbReference>
<dbReference type="Pfam" id="PF04851">
    <property type="entry name" value="ResIII"/>
    <property type="match status" value="1"/>
</dbReference>
<dbReference type="InterPro" id="IPR006935">
    <property type="entry name" value="Helicase/UvrB_N"/>
</dbReference>
<evidence type="ECO:0000259" key="1">
    <source>
        <dbReference type="Pfam" id="PF04851"/>
    </source>
</evidence>
<feature type="non-terminal residue" evidence="2">
    <location>
        <position position="111"/>
    </location>
</feature>
<gene>
    <name evidence="2" type="ORF">LCGC14_2140920</name>
</gene>
<dbReference type="SUPFAM" id="SSF52540">
    <property type="entry name" value="P-loop containing nucleoside triphosphate hydrolases"/>
    <property type="match status" value="1"/>
</dbReference>
<dbReference type="GO" id="GO:0005524">
    <property type="term" value="F:ATP binding"/>
    <property type="evidence" value="ECO:0007669"/>
    <property type="project" value="InterPro"/>
</dbReference>
<organism evidence="2">
    <name type="scientific">marine sediment metagenome</name>
    <dbReference type="NCBI Taxonomy" id="412755"/>
    <lineage>
        <taxon>unclassified sequences</taxon>
        <taxon>metagenomes</taxon>
        <taxon>ecological metagenomes</taxon>
    </lineage>
</organism>
<proteinExistence type="predicted"/>
<name>A0A0F9DYE2_9ZZZZ</name>
<evidence type="ECO:0000313" key="2">
    <source>
        <dbReference type="EMBL" id="KKL66843.1"/>
    </source>
</evidence>
<dbReference type="AlphaFoldDB" id="A0A0F9DYE2"/>
<reference evidence="2" key="1">
    <citation type="journal article" date="2015" name="Nature">
        <title>Complex archaea that bridge the gap between prokaryotes and eukaryotes.</title>
        <authorList>
            <person name="Spang A."/>
            <person name="Saw J.H."/>
            <person name="Jorgensen S.L."/>
            <person name="Zaremba-Niedzwiedzka K."/>
            <person name="Martijn J."/>
            <person name="Lind A.E."/>
            <person name="van Eijk R."/>
            <person name="Schleper C."/>
            <person name="Guy L."/>
            <person name="Ettema T.J."/>
        </authorList>
    </citation>
    <scope>NUCLEOTIDE SEQUENCE</scope>
</reference>
<protein>
    <recommendedName>
        <fullName evidence="1">Helicase/UvrB N-terminal domain-containing protein</fullName>
    </recommendedName>
</protein>
<dbReference type="InterPro" id="IPR027417">
    <property type="entry name" value="P-loop_NTPase"/>
</dbReference>
<dbReference type="EMBL" id="LAZR01027074">
    <property type="protein sequence ID" value="KKL66843.1"/>
    <property type="molecule type" value="Genomic_DNA"/>
</dbReference>
<sequence length="111" mass="12438">MSMQQVNAISNRLSLRQPQRDSLEILHRVCELIGPDTDTDLAKALEAIKAEHPTVTDFERDFPSLCFALATGVGKTRLMGAFISYLYLAEGIRHFFVLAPNLTIYNKLLAD</sequence>
<accession>A0A0F9DYE2</accession>
<comment type="caution">
    <text evidence="2">The sequence shown here is derived from an EMBL/GenBank/DDBJ whole genome shotgun (WGS) entry which is preliminary data.</text>
</comment>
<feature type="domain" description="Helicase/UvrB N-terminal" evidence="1">
    <location>
        <begin position="49"/>
        <end position="109"/>
    </location>
</feature>